<gene>
    <name evidence="1" type="ORF">M9458_037968</name>
</gene>
<organism evidence="1 2">
    <name type="scientific">Cirrhinus mrigala</name>
    <name type="common">Mrigala</name>
    <dbReference type="NCBI Taxonomy" id="683832"/>
    <lineage>
        <taxon>Eukaryota</taxon>
        <taxon>Metazoa</taxon>
        <taxon>Chordata</taxon>
        <taxon>Craniata</taxon>
        <taxon>Vertebrata</taxon>
        <taxon>Euteleostomi</taxon>
        <taxon>Actinopterygii</taxon>
        <taxon>Neopterygii</taxon>
        <taxon>Teleostei</taxon>
        <taxon>Ostariophysi</taxon>
        <taxon>Cypriniformes</taxon>
        <taxon>Cyprinidae</taxon>
        <taxon>Labeoninae</taxon>
        <taxon>Labeonini</taxon>
        <taxon>Cirrhinus</taxon>
    </lineage>
</organism>
<dbReference type="Proteomes" id="UP001529510">
    <property type="component" value="Unassembled WGS sequence"/>
</dbReference>
<keyword evidence="2" id="KW-1185">Reference proteome</keyword>
<reference evidence="1 2" key="1">
    <citation type="submission" date="2024-05" db="EMBL/GenBank/DDBJ databases">
        <title>Genome sequencing and assembly of Indian major carp, Cirrhinus mrigala (Hamilton, 1822).</title>
        <authorList>
            <person name="Mohindra V."/>
            <person name="Chowdhury L.M."/>
            <person name="Lal K."/>
            <person name="Jena J.K."/>
        </authorList>
    </citation>
    <scope>NUCLEOTIDE SEQUENCE [LARGE SCALE GENOMIC DNA]</scope>
    <source>
        <strain evidence="1">CM1030</strain>
        <tissue evidence="1">Blood</tissue>
    </source>
</reference>
<evidence type="ECO:0000313" key="2">
    <source>
        <dbReference type="Proteomes" id="UP001529510"/>
    </source>
</evidence>
<sequence length="51" mass="5959">SKPPLPNLAWNCVSSPQMWTQRWSAGTSRTTRWFDYVRSYPAWRIPCTSSP</sequence>
<feature type="non-terminal residue" evidence="1">
    <location>
        <position position="51"/>
    </location>
</feature>
<feature type="non-terminal residue" evidence="1">
    <location>
        <position position="1"/>
    </location>
</feature>
<dbReference type="EMBL" id="JAMKFB020000019">
    <property type="protein sequence ID" value="KAL0166124.1"/>
    <property type="molecule type" value="Genomic_DNA"/>
</dbReference>
<name>A0ABD0NW70_CIRMR</name>
<proteinExistence type="predicted"/>
<comment type="caution">
    <text evidence="1">The sequence shown here is derived from an EMBL/GenBank/DDBJ whole genome shotgun (WGS) entry which is preliminary data.</text>
</comment>
<evidence type="ECO:0000313" key="1">
    <source>
        <dbReference type="EMBL" id="KAL0166124.1"/>
    </source>
</evidence>
<dbReference type="AlphaFoldDB" id="A0ABD0NW70"/>
<accession>A0ABD0NW70</accession>
<protein>
    <submittedName>
        <fullName evidence="1">Uncharacterized protein</fullName>
    </submittedName>
</protein>